<feature type="domain" description="C2H2-type" evidence="10">
    <location>
        <begin position="104"/>
        <end position="134"/>
    </location>
</feature>
<organism evidence="11 12">
    <name type="scientific">Antrodiella citrinella</name>
    <dbReference type="NCBI Taxonomy" id="2447956"/>
    <lineage>
        <taxon>Eukaryota</taxon>
        <taxon>Fungi</taxon>
        <taxon>Dikarya</taxon>
        <taxon>Basidiomycota</taxon>
        <taxon>Agaricomycotina</taxon>
        <taxon>Agaricomycetes</taxon>
        <taxon>Polyporales</taxon>
        <taxon>Steccherinaceae</taxon>
        <taxon>Antrodiella</taxon>
    </lineage>
</organism>
<dbReference type="Gene3D" id="3.30.160.60">
    <property type="entry name" value="Classic Zinc Finger"/>
    <property type="match status" value="3"/>
</dbReference>
<feature type="domain" description="C2H2-type" evidence="10">
    <location>
        <begin position="73"/>
        <end position="103"/>
    </location>
</feature>
<proteinExistence type="predicted"/>
<keyword evidence="4" id="KW-0862">Zinc</keyword>
<keyword evidence="2" id="KW-0479">Metal-binding</keyword>
<dbReference type="InterPro" id="IPR051061">
    <property type="entry name" value="Zinc_finger_trans_reg"/>
</dbReference>
<accession>A0A4S4N724</accession>
<evidence type="ECO:0000256" key="5">
    <source>
        <dbReference type="ARBA" id="ARBA00023015"/>
    </source>
</evidence>
<evidence type="ECO:0000256" key="8">
    <source>
        <dbReference type="PROSITE-ProRule" id="PRU00042"/>
    </source>
</evidence>
<keyword evidence="7" id="KW-0539">Nucleus</keyword>
<dbReference type="OrthoDB" id="427030at2759"/>
<dbReference type="AlphaFoldDB" id="A0A4S4N724"/>
<name>A0A4S4N724_9APHY</name>
<dbReference type="SUPFAM" id="SSF57667">
    <property type="entry name" value="beta-beta-alpha zinc fingers"/>
    <property type="match status" value="1"/>
</dbReference>
<feature type="compositionally biased region" description="Basic and acidic residues" evidence="9">
    <location>
        <begin position="31"/>
        <end position="48"/>
    </location>
</feature>
<gene>
    <name evidence="11" type="ORF">EUX98_g6</name>
</gene>
<dbReference type="Pfam" id="PF00096">
    <property type="entry name" value="zf-C2H2"/>
    <property type="match status" value="2"/>
</dbReference>
<dbReference type="GO" id="GO:0008270">
    <property type="term" value="F:zinc ion binding"/>
    <property type="evidence" value="ECO:0007669"/>
    <property type="project" value="UniProtKB-KW"/>
</dbReference>
<comment type="caution">
    <text evidence="11">The sequence shown here is derived from an EMBL/GenBank/DDBJ whole genome shotgun (WGS) entry which is preliminary data.</text>
</comment>
<dbReference type="EMBL" id="SGPM01000001">
    <property type="protein sequence ID" value="THH34047.1"/>
    <property type="molecule type" value="Genomic_DNA"/>
</dbReference>
<dbReference type="PANTHER" id="PTHR46179">
    <property type="entry name" value="ZINC FINGER PROTEIN"/>
    <property type="match status" value="1"/>
</dbReference>
<evidence type="ECO:0000256" key="9">
    <source>
        <dbReference type="SAM" id="MobiDB-lite"/>
    </source>
</evidence>
<evidence type="ECO:0000256" key="1">
    <source>
        <dbReference type="ARBA" id="ARBA00004123"/>
    </source>
</evidence>
<feature type="region of interest" description="Disordered" evidence="9">
    <location>
        <begin position="126"/>
        <end position="157"/>
    </location>
</feature>
<keyword evidence="12" id="KW-1185">Reference proteome</keyword>
<dbReference type="GO" id="GO:0006357">
    <property type="term" value="P:regulation of transcription by RNA polymerase II"/>
    <property type="evidence" value="ECO:0007669"/>
    <property type="project" value="TreeGrafter"/>
</dbReference>
<evidence type="ECO:0000259" key="10">
    <source>
        <dbReference type="PROSITE" id="PS50157"/>
    </source>
</evidence>
<dbReference type="PROSITE" id="PS00028">
    <property type="entry name" value="ZINC_FINGER_C2H2_1"/>
    <property type="match status" value="2"/>
</dbReference>
<evidence type="ECO:0000313" key="12">
    <source>
        <dbReference type="Proteomes" id="UP000308730"/>
    </source>
</evidence>
<sequence>MRTVHPPTCPHPSCNGKTFSAQKGLRAHLKIHEQRDIEEGLRDGRSVEPDEDQDEDEPLKKKKRRGGEVGRDFICEYEDCDKDFKSKKALTNHHNVNHLGRRDFVCTHADCKRAFGYKHLLQRHITRDHIPQSDDEGSESSDEEVEEEAPQHPASFSIDDITGLTYSMHAKEQMQETAKLACPHPDVSPLTGAALAVRHPKCQYIFSRAYDLRRHLRSEHGLDVTKERVDEWVRRARKAKTSEA</sequence>
<comment type="subcellular location">
    <subcellularLocation>
        <location evidence="1">Nucleus</location>
    </subcellularLocation>
</comment>
<evidence type="ECO:0000256" key="4">
    <source>
        <dbReference type="ARBA" id="ARBA00022833"/>
    </source>
</evidence>
<keyword evidence="5" id="KW-0805">Transcription regulation</keyword>
<dbReference type="GO" id="GO:0005634">
    <property type="term" value="C:nucleus"/>
    <property type="evidence" value="ECO:0007669"/>
    <property type="project" value="UniProtKB-SubCell"/>
</dbReference>
<evidence type="ECO:0000256" key="6">
    <source>
        <dbReference type="ARBA" id="ARBA00023163"/>
    </source>
</evidence>
<dbReference type="SMART" id="SM00355">
    <property type="entry name" value="ZnF_C2H2"/>
    <property type="match status" value="4"/>
</dbReference>
<feature type="compositionally biased region" description="Acidic residues" evidence="9">
    <location>
        <begin position="133"/>
        <end position="148"/>
    </location>
</feature>
<dbReference type="PANTHER" id="PTHR46179:SF13">
    <property type="entry name" value="C2H2-TYPE DOMAIN-CONTAINING PROTEIN"/>
    <property type="match status" value="1"/>
</dbReference>
<keyword evidence="6" id="KW-0804">Transcription</keyword>
<dbReference type="InterPro" id="IPR013087">
    <property type="entry name" value="Znf_C2H2_type"/>
</dbReference>
<evidence type="ECO:0000256" key="2">
    <source>
        <dbReference type="ARBA" id="ARBA00022723"/>
    </source>
</evidence>
<dbReference type="InterPro" id="IPR036236">
    <property type="entry name" value="Znf_C2H2_sf"/>
</dbReference>
<dbReference type="PROSITE" id="PS50157">
    <property type="entry name" value="ZINC_FINGER_C2H2_2"/>
    <property type="match status" value="2"/>
</dbReference>
<keyword evidence="3 8" id="KW-0863">Zinc-finger</keyword>
<feature type="region of interest" description="Disordered" evidence="9">
    <location>
        <begin position="31"/>
        <end position="65"/>
    </location>
</feature>
<evidence type="ECO:0000313" key="11">
    <source>
        <dbReference type="EMBL" id="THH34047.1"/>
    </source>
</evidence>
<evidence type="ECO:0000256" key="7">
    <source>
        <dbReference type="ARBA" id="ARBA00023242"/>
    </source>
</evidence>
<reference evidence="11 12" key="1">
    <citation type="submission" date="2019-02" db="EMBL/GenBank/DDBJ databases">
        <title>Genome sequencing of the rare red list fungi Antrodiella citrinella (Flaviporus citrinellus).</title>
        <authorList>
            <person name="Buettner E."/>
            <person name="Kellner H."/>
        </authorList>
    </citation>
    <scope>NUCLEOTIDE SEQUENCE [LARGE SCALE GENOMIC DNA]</scope>
    <source>
        <strain evidence="11 12">DSM 108506</strain>
    </source>
</reference>
<evidence type="ECO:0000256" key="3">
    <source>
        <dbReference type="ARBA" id="ARBA00022771"/>
    </source>
</evidence>
<dbReference type="Proteomes" id="UP000308730">
    <property type="component" value="Unassembled WGS sequence"/>
</dbReference>
<protein>
    <recommendedName>
        <fullName evidence="10">C2H2-type domain-containing protein</fullName>
    </recommendedName>
</protein>